<accession>L9V4Z7</accession>
<protein>
    <submittedName>
        <fullName evidence="1">Uncharacterized protein</fullName>
    </submittedName>
</protein>
<evidence type="ECO:0000313" key="2">
    <source>
        <dbReference type="Proteomes" id="UP000011532"/>
    </source>
</evidence>
<dbReference type="AlphaFoldDB" id="L9V4Z7"/>
<name>L9V4Z7_HALVD</name>
<comment type="caution">
    <text evidence="1">The sequence shown here is derived from an EMBL/GenBank/DDBJ whole genome shotgun (WGS) entry which is preliminary data.</text>
</comment>
<dbReference type="Proteomes" id="UP000011532">
    <property type="component" value="Unassembled WGS sequence"/>
</dbReference>
<proteinExistence type="predicted"/>
<organism evidence="1 2">
    <name type="scientific">Haloferax volcanii (strain ATCC 29605 / DSM 3757 / JCM 8879 / NBRC 14742 / NCIMB 2012 / VKM B-1768 / DS2)</name>
    <name type="common">Halobacterium volcanii</name>
    <dbReference type="NCBI Taxonomy" id="309800"/>
    <lineage>
        <taxon>Archaea</taxon>
        <taxon>Methanobacteriati</taxon>
        <taxon>Methanobacteriota</taxon>
        <taxon>Stenosarchaea group</taxon>
        <taxon>Halobacteria</taxon>
        <taxon>Halobacteriales</taxon>
        <taxon>Haloferacaceae</taxon>
        <taxon>Haloferax</taxon>
    </lineage>
</organism>
<reference evidence="1 2" key="2">
    <citation type="journal article" date="2014" name="PLoS Genet.">
        <title>Phylogenetically driven sequencing of extremely halophilic archaea reveals strategies for static and dynamic osmo-response.</title>
        <authorList>
            <person name="Becker E.A."/>
            <person name="Seitzer P.M."/>
            <person name="Tritt A."/>
            <person name="Larsen D."/>
            <person name="Krusor M."/>
            <person name="Yao A.I."/>
            <person name="Wu D."/>
            <person name="Madern D."/>
            <person name="Eisen J.A."/>
            <person name="Darling A.E."/>
            <person name="Facciotti M.T."/>
        </authorList>
    </citation>
    <scope>NUCLEOTIDE SEQUENCE [LARGE SCALE GENOMIC DNA]</scope>
    <source>
        <strain evidence="2">ATCC 29605 / DSM 3757 / JCM 8879 / NBRC 14742 / NCIMB 2012 / VKM B-1768 / DS2</strain>
    </source>
</reference>
<evidence type="ECO:0000313" key="1">
    <source>
        <dbReference type="EMBL" id="ELY32097.1"/>
    </source>
</evidence>
<gene>
    <name evidence="1" type="ORF">C498_09731</name>
</gene>
<dbReference type="EMBL" id="AOHU01000052">
    <property type="protein sequence ID" value="ELY32097.1"/>
    <property type="molecule type" value="Genomic_DNA"/>
</dbReference>
<sequence length="86" mass="10059">MTDTEASLRIIVCANLFNDSVPRELTSLWKVRPSIVVFPAEDVNGYSMLVQESECARIERNLSVEIERIDRLYWEVLRLPFERIDT</sequence>
<reference evidence="2" key="1">
    <citation type="submission" date="2012-11" db="EMBL/GenBank/DDBJ databases">
        <authorList>
            <person name="Becker E.A."/>
            <person name="Seitzer P."/>
            <person name="Tritt A."/>
            <person name="Larsen D."/>
            <person name="Yao A."/>
            <person name="Wu D."/>
            <person name="Darling A."/>
            <person name="Eisen J.A."/>
            <person name="Facciotti M.T."/>
        </authorList>
    </citation>
    <scope>NUCLEOTIDE SEQUENCE [LARGE SCALE GENOMIC DNA]</scope>
    <source>
        <strain evidence="2">ATCC 29605 / DSM 3757 / JCM 8879 / NBRC 14742 / NCIMB 2012 / VKM B-1768 / DS2</strain>
    </source>
</reference>